<sequence length="144" mass="15717">MPIQRRQMLAGVLAAALVLGCGFPADDGPPGAEILAAGTAELDAVKLPEHEWAQHARYAKRDRTRLVRTRWYTVPLTRAETVRLVDRLFMAAGWARSDDCLGLGGEKCFTYDRNGFHVFPSITDGVCIGGGTGCADLHMSMRRA</sequence>
<organism evidence="2 3">
    <name type="scientific">Catellatospora coxensis</name>
    <dbReference type="NCBI Taxonomy" id="310354"/>
    <lineage>
        <taxon>Bacteria</taxon>
        <taxon>Bacillati</taxon>
        <taxon>Actinomycetota</taxon>
        <taxon>Actinomycetes</taxon>
        <taxon>Micromonosporales</taxon>
        <taxon>Micromonosporaceae</taxon>
        <taxon>Catellatospora</taxon>
    </lineage>
</organism>
<proteinExistence type="predicted"/>
<gene>
    <name evidence="2" type="ORF">Cco03nite_73390</name>
</gene>
<dbReference type="Proteomes" id="UP000630887">
    <property type="component" value="Unassembled WGS sequence"/>
</dbReference>
<feature type="chain" id="PRO_5039095536" description="Lipoprotein" evidence="1">
    <location>
        <begin position="28"/>
        <end position="144"/>
    </location>
</feature>
<feature type="signal peptide" evidence="1">
    <location>
        <begin position="1"/>
        <end position="27"/>
    </location>
</feature>
<evidence type="ECO:0008006" key="4">
    <source>
        <dbReference type="Google" id="ProtNLM"/>
    </source>
</evidence>
<evidence type="ECO:0000313" key="2">
    <source>
        <dbReference type="EMBL" id="GIG10639.1"/>
    </source>
</evidence>
<dbReference type="PROSITE" id="PS51257">
    <property type="entry name" value="PROKAR_LIPOPROTEIN"/>
    <property type="match status" value="1"/>
</dbReference>
<reference evidence="2 3" key="1">
    <citation type="submission" date="2021-01" db="EMBL/GenBank/DDBJ databases">
        <title>Whole genome shotgun sequence of Catellatospora coxensis NBRC 107359.</title>
        <authorList>
            <person name="Komaki H."/>
            <person name="Tamura T."/>
        </authorList>
    </citation>
    <scope>NUCLEOTIDE SEQUENCE [LARGE SCALE GENOMIC DNA]</scope>
    <source>
        <strain evidence="2 3">NBRC 107359</strain>
    </source>
</reference>
<protein>
    <recommendedName>
        <fullName evidence="4">Lipoprotein</fullName>
    </recommendedName>
</protein>
<accession>A0A8J3PBH8</accession>
<dbReference type="EMBL" id="BONI01000095">
    <property type="protein sequence ID" value="GIG10639.1"/>
    <property type="molecule type" value="Genomic_DNA"/>
</dbReference>
<evidence type="ECO:0000313" key="3">
    <source>
        <dbReference type="Proteomes" id="UP000630887"/>
    </source>
</evidence>
<evidence type="ECO:0000256" key="1">
    <source>
        <dbReference type="SAM" id="SignalP"/>
    </source>
</evidence>
<comment type="caution">
    <text evidence="2">The sequence shown here is derived from an EMBL/GenBank/DDBJ whole genome shotgun (WGS) entry which is preliminary data.</text>
</comment>
<dbReference type="AlphaFoldDB" id="A0A8J3PBH8"/>
<name>A0A8J3PBH8_9ACTN</name>
<dbReference type="RefSeq" id="WP_203698603.1">
    <property type="nucleotide sequence ID" value="NZ_BAAALC010000085.1"/>
</dbReference>
<keyword evidence="3" id="KW-1185">Reference proteome</keyword>
<keyword evidence="1" id="KW-0732">Signal</keyword>